<dbReference type="EMBL" id="CP012673">
    <property type="protein sequence ID" value="AUX47171.1"/>
    <property type="molecule type" value="Genomic_DNA"/>
</dbReference>
<reference evidence="2 3" key="1">
    <citation type="submission" date="2015-09" db="EMBL/GenBank/DDBJ databases">
        <title>Sorangium comparison.</title>
        <authorList>
            <person name="Zaburannyi N."/>
            <person name="Bunk B."/>
            <person name="Overmann J."/>
            <person name="Mueller R."/>
        </authorList>
    </citation>
    <scope>NUCLEOTIDE SEQUENCE [LARGE SCALE GENOMIC DNA]</scope>
    <source>
        <strain evidence="2 3">So ce26</strain>
    </source>
</reference>
<feature type="region of interest" description="Disordered" evidence="1">
    <location>
        <begin position="63"/>
        <end position="95"/>
    </location>
</feature>
<protein>
    <submittedName>
        <fullName evidence="2">Uncharacterized protein</fullName>
    </submittedName>
</protein>
<evidence type="ECO:0000256" key="1">
    <source>
        <dbReference type="SAM" id="MobiDB-lite"/>
    </source>
</evidence>
<dbReference type="OrthoDB" id="5524158at2"/>
<dbReference type="Proteomes" id="UP000238348">
    <property type="component" value="Chromosome"/>
</dbReference>
<dbReference type="AlphaFoldDB" id="A0A2L0F6N2"/>
<proteinExistence type="predicted"/>
<sequence length="95" mass="10208">MVGDFFKRLVNGVVFLLAALTFFLVPIGRKTAAQHLVAIFSTPPAQEAASAFAHIARRITSEARTELEKLNKPPSPPPPPPREPKPATAKGKPPS</sequence>
<evidence type="ECO:0000313" key="3">
    <source>
        <dbReference type="Proteomes" id="UP000238348"/>
    </source>
</evidence>
<organism evidence="2 3">
    <name type="scientific">Sorangium cellulosum</name>
    <name type="common">Polyangium cellulosum</name>
    <dbReference type="NCBI Taxonomy" id="56"/>
    <lineage>
        <taxon>Bacteria</taxon>
        <taxon>Pseudomonadati</taxon>
        <taxon>Myxococcota</taxon>
        <taxon>Polyangia</taxon>
        <taxon>Polyangiales</taxon>
        <taxon>Polyangiaceae</taxon>
        <taxon>Sorangium</taxon>
    </lineage>
</organism>
<name>A0A2L0F6N2_SORCE</name>
<gene>
    <name evidence="2" type="ORF">SOCE26_086830</name>
</gene>
<dbReference type="RefSeq" id="WP_104985230.1">
    <property type="nucleotide sequence ID" value="NZ_CP012673.1"/>
</dbReference>
<accession>A0A2L0F6N2</accession>
<evidence type="ECO:0000313" key="2">
    <source>
        <dbReference type="EMBL" id="AUX47171.1"/>
    </source>
</evidence>